<sequence>MKLKRSQVISKGEKRNKVQAHKGMKNLERFLKSTGVYGHK</sequence>
<accession>A0A0F9NBP9</accession>
<protein>
    <submittedName>
        <fullName evidence="1">Uncharacterized protein</fullName>
    </submittedName>
</protein>
<dbReference type="AlphaFoldDB" id="A0A0F9NBP9"/>
<gene>
    <name evidence="1" type="ORF">LCGC14_0971150</name>
</gene>
<comment type="caution">
    <text evidence="1">The sequence shown here is derived from an EMBL/GenBank/DDBJ whole genome shotgun (WGS) entry which is preliminary data.</text>
</comment>
<reference evidence="1" key="1">
    <citation type="journal article" date="2015" name="Nature">
        <title>Complex archaea that bridge the gap between prokaryotes and eukaryotes.</title>
        <authorList>
            <person name="Spang A."/>
            <person name="Saw J.H."/>
            <person name="Jorgensen S.L."/>
            <person name="Zaremba-Niedzwiedzka K."/>
            <person name="Martijn J."/>
            <person name="Lind A.E."/>
            <person name="van Eijk R."/>
            <person name="Schleper C."/>
            <person name="Guy L."/>
            <person name="Ettema T.J."/>
        </authorList>
    </citation>
    <scope>NUCLEOTIDE SEQUENCE</scope>
</reference>
<proteinExistence type="predicted"/>
<organism evidence="1">
    <name type="scientific">marine sediment metagenome</name>
    <dbReference type="NCBI Taxonomy" id="412755"/>
    <lineage>
        <taxon>unclassified sequences</taxon>
        <taxon>metagenomes</taxon>
        <taxon>ecological metagenomes</taxon>
    </lineage>
</organism>
<dbReference type="EMBL" id="LAZR01003570">
    <property type="protein sequence ID" value="KKN16910.1"/>
    <property type="molecule type" value="Genomic_DNA"/>
</dbReference>
<name>A0A0F9NBP9_9ZZZZ</name>
<evidence type="ECO:0000313" key="1">
    <source>
        <dbReference type="EMBL" id="KKN16910.1"/>
    </source>
</evidence>